<evidence type="ECO:0000313" key="3">
    <source>
        <dbReference type="Proteomes" id="UP000305948"/>
    </source>
</evidence>
<dbReference type="Proteomes" id="UP000305948">
    <property type="component" value="Unassembled WGS sequence"/>
</dbReference>
<accession>A0A5C3MJK0</accession>
<reference evidence="2 3" key="1">
    <citation type="journal article" date="2019" name="Nat. Ecol. Evol.">
        <title>Megaphylogeny resolves global patterns of mushroom evolution.</title>
        <authorList>
            <person name="Varga T."/>
            <person name="Krizsan K."/>
            <person name="Foldi C."/>
            <person name="Dima B."/>
            <person name="Sanchez-Garcia M."/>
            <person name="Sanchez-Ramirez S."/>
            <person name="Szollosi G.J."/>
            <person name="Szarkandi J.G."/>
            <person name="Papp V."/>
            <person name="Albert L."/>
            <person name="Andreopoulos W."/>
            <person name="Angelini C."/>
            <person name="Antonin V."/>
            <person name="Barry K.W."/>
            <person name="Bougher N.L."/>
            <person name="Buchanan P."/>
            <person name="Buyck B."/>
            <person name="Bense V."/>
            <person name="Catcheside P."/>
            <person name="Chovatia M."/>
            <person name="Cooper J."/>
            <person name="Damon W."/>
            <person name="Desjardin D."/>
            <person name="Finy P."/>
            <person name="Geml J."/>
            <person name="Haridas S."/>
            <person name="Hughes K."/>
            <person name="Justo A."/>
            <person name="Karasinski D."/>
            <person name="Kautmanova I."/>
            <person name="Kiss B."/>
            <person name="Kocsube S."/>
            <person name="Kotiranta H."/>
            <person name="LaButti K.M."/>
            <person name="Lechner B.E."/>
            <person name="Liimatainen K."/>
            <person name="Lipzen A."/>
            <person name="Lukacs Z."/>
            <person name="Mihaltcheva S."/>
            <person name="Morgado L.N."/>
            <person name="Niskanen T."/>
            <person name="Noordeloos M.E."/>
            <person name="Ohm R.A."/>
            <person name="Ortiz-Santana B."/>
            <person name="Ovrebo C."/>
            <person name="Racz N."/>
            <person name="Riley R."/>
            <person name="Savchenko A."/>
            <person name="Shiryaev A."/>
            <person name="Soop K."/>
            <person name="Spirin V."/>
            <person name="Szebenyi C."/>
            <person name="Tomsovsky M."/>
            <person name="Tulloss R.E."/>
            <person name="Uehling J."/>
            <person name="Grigoriev I.V."/>
            <person name="Vagvolgyi C."/>
            <person name="Papp T."/>
            <person name="Martin F.M."/>
            <person name="Miettinen O."/>
            <person name="Hibbett D.S."/>
            <person name="Nagy L.G."/>
        </authorList>
    </citation>
    <scope>NUCLEOTIDE SEQUENCE [LARGE SCALE GENOMIC DNA]</scope>
    <source>
        <strain evidence="2 3">OMC1185</strain>
    </source>
</reference>
<feature type="transmembrane region" description="Helical" evidence="1">
    <location>
        <begin position="21"/>
        <end position="44"/>
    </location>
</feature>
<feature type="transmembrane region" description="Helical" evidence="1">
    <location>
        <begin position="237"/>
        <end position="260"/>
    </location>
</feature>
<keyword evidence="1" id="KW-1133">Transmembrane helix</keyword>
<keyword evidence="1" id="KW-0812">Transmembrane</keyword>
<feature type="transmembrane region" description="Helical" evidence="1">
    <location>
        <begin position="76"/>
        <end position="94"/>
    </location>
</feature>
<dbReference type="AlphaFoldDB" id="A0A5C3MJK0"/>
<protein>
    <submittedName>
        <fullName evidence="2">Uncharacterized protein</fullName>
    </submittedName>
</protein>
<evidence type="ECO:0000313" key="2">
    <source>
        <dbReference type="EMBL" id="TFK45400.1"/>
    </source>
</evidence>
<organism evidence="2 3">
    <name type="scientific">Heliocybe sulcata</name>
    <dbReference type="NCBI Taxonomy" id="5364"/>
    <lineage>
        <taxon>Eukaryota</taxon>
        <taxon>Fungi</taxon>
        <taxon>Dikarya</taxon>
        <taxon>Basidiomycota</taxon>
        <taxon>Agaricomycotina</taxon>
        <taxon>Agaricomycetes</taxon>
        <taxon>Gloeophyllales</taxon>
        <taxon>Gloeophyllaceae</taxon>
        <taxon>Heliocybe</taxon>
    </lineage>
</organism>
<dbReference type="OrthoDB" id="2744793at2759"/>
<evidence type="ECO:0000256" key="1">
    <source>
        <dbReference type="SAM" id="Phobius"/>
    </source>
</evidence>
<keyword evidence="3" id="KW-1185">Reference proteome</keyword>
<feature type="transmembrane region" description="Helical" evidence="1">
    <location>
        <begin position="106"/>
        <end position="127"/>
    </location>
</feature>
<gene>
    <name evidence="2" type="ORF">OE88DRAFT_1740324</name>
</gene>
<feature type="transmembrane region" description="Helical" evidence="1">
    <location>
        <begin position="204"/>
        <end position="225"/>
    </location>
</feature>
<name>A0A5C3MJK0_9AGAM</name>
<dbReference type="EMBL" id="ML213544">
    <property type="protein sequence ID" value="TFK45400.1"/>
    <property type="molecule type" value="Genomic_DNA"/>
</dbReference>
<sequence>MSLWITVNRACQFPLWSANTFLMLILTVMFLSSTAMFIIDVYVFKRFDLDSQLWNNSPLTPFTFHEKNVYNLLECIYDGLFGLNVFLADGLLVWRYAVFWNRSIRAMILPLILLILEISFGLITVAWQAEKYLIRKKTPYSEPLPAAWNHANEAISWLDTVYYMTALCVNIILSIAITWRLWTMLRSIDFDGTGNMPPSKYHRVFHVVLESGMIYSVMIIVVIVIDRLPSVSSIFEVLAIVFLNSSIAMVPAIVITLVSLGKTTEYTTQGTLRDADIQFAIGPSGSRDAEEQVIFAGVNVNATICDLPVHDVGGLVGGVLMEMICWTVLTRGFFGMPFIT</sequence>
<keyword evidence="1" id="KW-0472">Membrane</keyword>
<proteinExistence type="predicted"/>
<feature type="transmembrane region" description="Helical" evidence="1">
    <location>
        <begin position="161"/>
        <end position="183"/>
    </location>
</feature>